<dbReference type="AlphaFoldDB" id="A0ABD2PNB5"/>
<feature type="non-terminal residue" evidence="7">
    <location>
        <position position="163"/>
    </location>
</feature>
<sequence>LSRSMECAVAVKQLEMDEEDLVFEEKSLDCVLSCLSLQWVNDLPGTFKRVLHSLKQDGCFLGALYGKDTLFEMRVSLQLAELERRGGFSPHSSPFADNVDIGNLLHEAGFSLITLDVDEIVINYPSLSEILIDLKAMGERNCTWNRPMHLWRDVLYAANAIYL</sequence>
<organism evidence="7 8">
    <name type="scientific">Cichlidogyrus casuarinus</name>
    <dbReference type="NCBI Taxonomy" id="1844966"/>
    <lineage>
        <taxon>Eukaryota</taxon>
        <taxon>Metazoa</taxon>
        <taxon>Spiralia</taxon>
        <taxon>Lophotrochozoa</taxon>
        <taxon>Platyhelminthes</taxon>
        <taxon>Monogenea</taxon>
        <taxon>Monopisthocotylea</taxon>
        <taxon>Dactylogyridea</taxon>
        <taxon>Ancyrocephalidae</taxon>
        <taxon>Cichlidogyrus</taxon>
    </lineage>
</organism>
<keyword evidence="8" id="KW-1185">Reference proteome</keyword>
<keyword evidence="1" id="KW-0489">Methyltransferase</keyword>
<accession>A0ABD2PNB5</accession>
<evidence type="ECO:0000256" key="5">
    <source>
        <dbReference type="ARBA" id="ARBA00042549"/>
    </source>
</evidence>
<dbReference type="EMBL" id="JBJKFK010004928">
    <property type="protein sequence ID" value="KAL3308635.1"/>
    <property type="molecule type" value="Genomic_DNA"/>
</dbReference>
<dbReference type="InterPro" id="IPR050602">
    <property type="entry name" value="Malonyl-ACP_OMT"/>
</dbReference>
<feature type="non-terminal residue" evidence="7">
    <location>
        <position position="1"/>
    </location>
</feature>
<evidence type="ECO:0000313" key="8">
    <source>
        <dbReference type="Proteomes" id="UP001626550"/>
    </source>
</evidence>
<proteinExistence type="predicted"/>
<dbReference type="PANTHER" id="PTHR13090">
    <property type="entry name" value="ARGININE-HYDROXYLASE NDUFAF5, MITOCHONDRIAL"/>
    <property type="match status" value="1"/>
</dbReference>
<dbReference type="Proteomes" id="UP001626550">
    <property type="component" value="Unassembled WGS sequence"/>
</dbReference>
<dbReference type="PANTHER" id="PTHR13090:SF1">
    <property type="entry name" value="ARGININE-HYDROXYLASE NDUFAF5, MITOCHONDRIAL"/>
    <property type="match status" value="1"/>
</dbReference>
<dbReference type="GO" id="GO:0032259">
    <property type="term" value="P:methylation"/>
    <property type="evidence" value="ECO:0007669"/>
    <property type="project" value="UniProtKB-KW"/>
</dbReference>
<dbReference type="SUPFAM" id="SSF53335">
    <property type="entry name" value="S-adenosyl-L-methionine-dependent methyltransferases"/>
    <property type="match status" value="1"/>
</dbReference>
<keyword evidence="2" id="KW-0808">Transferase</keyword>
<evidence type="ECO:0000256" key="1">
    <source>
        <dbReference type="ARBA" id="ARBA00022603"/>
    </source>
</evidence>
<evidence type="ECO:0000256" key="2">
    <source>
        <dbReference type="ARBA" id="ARBA00022679"/>
    </source>
</evidence>
<dbReference type="Pfam" id="PF08241">
    <property type="entry name" value="Methyltransf_11"/>
    <property type="match status" value="1"/>
</dbReference>
<protein>
    <recommendedName>
        <fullName evidence="3">Arginine-hydroxylase NDUFAF5, mitochondrial</fullName>
    </recommendedName>
    <alternativeName>
        <fullName evidence="4">NADH dehydrogenase [ubiquinone] 1 alpha subcomplex assembly factor 5</fullName>
    </alternativeName>
    <alternativeName>
        <fullName evidence="5">Putative methyltransferase NDUFAF5</fullName>
    </alternativeName>
</protein>
<evidence type="ECO:0000256" key="4">
    <source>
        <dbReference type="ARBA" id="ARBA00041833"/>
    </source>
</evidence>
<dbReference type="InterPro" id="IPR029063">
    <property type="entry name" value="SAM-dependent_MTases_sf"/>
</dbReference>
<dbReference type="InterPro" id="IPR013216">
    <property type="entry name" value="Methyltransf_11"/>
</dbReference>
<gene>
    <name evidence="7" type="primary">NDUFAF5</name>
    <name evidence="7" type="ORF">Ciccas_012829</name>
</gene>
<evidence type="ECO:0000259" key="6">
    <source>
        <dbReference type="Pfam" id="PF08241"/>
    </source>
</evidence>
<dbReference type="GO" id="GO:0008168">
    <property type="term" value="F:methyltransferase activity"/>
    <property type="evidence" value="ECO:0007669"/>
    <property type="project" value="UniProtKB-KW"/>
</dbReference>
<evidence type="ECO:0000313" key="7">
    <source>
        <dbReference type="EMBL" id="KAL3308635.1"/>
    </source>
</evidence>
<comment type="caution">
    <text evidence="7">The sequence shown here is derived from an EMBL/GenBank/DDBJ whole genome shotgun (WGS) entry which is preliminary data.</text>
</comment>
<evidence type="ECO:0000256" key="3">
    <source>
        <dbReference type="ARBA" id="ARBA00040937"/>
    </source>
</evidence>
<reference evidence="7 8" key="1">
    <citation type="submission" date="2024-11" db="EMBL/GenBank/DDBJ databases">
        <title>Adaptive evolution of stress response genes in parasites aligns with host niche diversity.</title>
        <authorList>
            <person name="Hahn C."/>
            <person name="Resl P."/>
        </authorList>
    </citation>
    <scope>NUCLEOTIDE SEQUENCE [LARGE SCALE GENOMIC DNA]</scope>
    <source>
        <strain evidence="7">EGGRZ-B1_66</strain>
        <tissue evidence="7">Body</tissue>
    </source>
</reference>
<feature type="domain" description="Methyltransferase type 11" evidence="6">
    <location>
        <begin position="11"/>
        <end position="60"/>
    </location>
</feature>
<dbReference type="Gene3D" id="3.40.50.150">
    <property type="entry name" value="Vaccinia Virus protein VP39"/>
    <property type="match status" value="1"/>
</dbReference>
<name>A0ABD2PNB5_9PLAT</name>